<dbReference type="Proteomes" id="UP000197003">
    <property type="component" value="Chromosome"/>
</dbReference>
<evidence type="ECO:0000313" key="4">
    <source>
        <dbReference type="Proteomes" id="UP000197003"/>
    </source>
</evidence>
<dbReference type="Pfam" id="PF01648">
    <property type="entry name" value="ACPS"/>
    <property type="match status" value="1"/>
</dbReference>
<dbReference type="GO" id="GO:0008897">
    <property type="term" value="F:holo-[acyl-carrier-protein] synthase activity"/>
    <property type="evidence" value="ECO:0007669"/>
    <property type="project" value="InterPro"/>
</dbReference>
<dbReference type="Gene3D" id="3.90.470.20">
    <property type="entry name" value="4'-phosphopantetheinyl transferase domain"/>
    <property type="match status" value="1"/>
</dbReference>
<dbReference type="GO" id="GO:0000287">
    <property type="term" value="F:magnesium ion binding"/>
    <property type="evidence" value="ECO:0007669"/>
    <property type="project" value="InterPro"/>
</dbReference>
<organism evidence="3 4">
    <name type="scientific">Bdellovibrio bacteriovorus</name>
    <dbReference type="NCBI Taxonomy" id="959"/>
    <lineage>
        <taxon>Bacteria</taxon>
        <taxon>Pseudomonadati</taxon>
        <taxon>Bdellovibrionota</taxon>
        <taxon>Bdellovibrionia</taxon>
        <taxon>Bdellovibrionales</taxon>
        <taxon>Pseudobdellovibrionaceae</taxon>
        <taxon>Bdellovibrio</taxon>
    </lineage>
</organism>
<evidence type="ECO:0000256" key="1">
    <source>
        <dbReference type="ARBA" id="ARBA00022679"/>
    </source>
</evidence>
<reference evidence="3 4" key="1">
    <citation type="submission" date="2017-04" db="EMBL/GenBank/DDBJ databases">
        <title>Whole genome sequence of Bdellovibrio bacteriovorus strain SSB218315.</title>
        <authorList>
            <person name="Oyedara O."/>
            <person name="Rodriguez-Perez M.A."/>
        </authorList>
    </citation>
    <scope>NUCLEOTIDE SEQUENCE [LARGE SCALE GENOMIC DNA]</scope>
    <source>
        <strain evidence="3 4">SSB218315</strain>
    </source>
</reference>
<dbReference type="EMBL" id="CP020946">
    <property type="protein sequence ID" value="ASD62241.1"/>
    <property type="molecule type" value="Genomic_DNA"/>
</dbReference>
<feature type="domain" description="4'-phosphopantetheinyl transferase" evidence="2">
    <location>
        <begin position="73"/>
        <end position="164"/>
    </location>
</feature>
<dbReference type="AlphaFoldDB" id="A0A1Z3N4A7"/>
<keyword evidence="1" id="KW-0808">Transferase</keyword>
<dbReference type="SUPFAM" id="SSF56214">
    <property type="entry name" value="4'-phosphopantetheinyl transferase"/>
    <property type="match status" value="1"/>
</dbReference>
<protein>
    <recommendedName>
        <fullName evidence="2">4'-phosphopantetheinyl transferase domain-containing protein</fullName>
    </recommendedName>
</protein>
<gene>
    <name evidence="3" type="ORF">B9G79_01005</name>
</gene>
<accession>A0A1Z3N4A7</accession>
<evidence type="ECO:0000259" key="2">
    <source>
        <dbReference type="Pfam" id="PF01648"/>
    </source>
</evidence>
<name>A0A1Z3N4A7_BDEBC</name>
<dbReference type="InterPro" id="IPR037143">
    <property type="entry name" value="4-PPantetheinyl_Trfase_dom_sf"/>
</dbReference>
<proteinExistence type="predicted"/>
<dbReference type="OrthoDB" id="5292454at2"/>
<dbReference type="RefSeq" id="WP_088563895.1">
    <property type="nucleotide sequence ID" value="NZ_CP020946.1"/>
</dbReference>
<dbReference type="InterPro" id="IPR008278">
    <property type="entry name" value="4-PPantetheinyl_Trfase_dom"/>
</dbReference>
<evidence type="ECO:0000313" key="3">
    <source>
        <dbReference type="EMBL" id="ASD62241.1"/>
    </source>
</evidence>
<sequence>MDSLVLSEQLTESAQKLLQSPGLQVHARPEWGSHNPAHRDLIRAEIQKLLPENWHSSTSHTEGLGVIVLSPHPIGVDVEVTERVSDKTVARVSSPEELATAPGAAALWCAKEACFKALRSYDQPSVISKISIGSWENIDSQTETFRLSNYETFNSSSENRGVVKKISTWSLAFFIFPS</sequence>